<feature type="binding site" evidence="11">
    <location>
        <position position="181"/>
    </location>
    <ligand>
        <name>substrate</name>
    </ligand>
</feature>
<protein>
    <recommendedName>
        <fullName evidence="11">Dihydroorotate dehydrogenase (quinone)</fullName>
        <ecNumber evidence="11">1.3.5.2</ecNumber>
    </recommendedName>
    <alternativeName>
        <fullName evidence="11">DHOdehase</fullName>
        <shortName evidence="11">DHOD</shortName>
        <shortName evidence="11">DHODase</shortName>
    </alternativeName>
    <alternativeName>
        <fullName evidence="11">Dihydroorotate oxidase</fullName>
    </alternativeName>
</protein>
<evidence type="ECO:0000313" key="13">
    <source>
        <dbReference type="EMBL" id="GAA4605602.1"/>
    </source>
</evidence>
<dbReference type="PROSITE" id="PS00912">
    <property type="entry name" value="DHODEHASE_2"/>
    <property type="match status" value="1"/>
</dbReference>
<evidence type="ECO:0000256" key="3">
    <source>
        <dbReference type="ARBA" id="ARBA00005161"/>
    </source>
</evidence>
<feature type="binding site" evidence="11">
    <location>
        <position position="218"/>
    </location>
    <ligand>
        <name>FMN</name>
        <dbReference type="ChEBI" id="CHEBI:58210"/>
    </ligand>
</feature>
<evidence type="ECO:0000256" key="4">
    <source>
        <dbReference type="ARBA" id="ARBA00005359"/>
    </source>
</evidence>
<evidence type="ECO:0000256" key="9">
    <source>
        <dbReference type="ARBA" id="ARBA00023136"/>
    </source>
</evidence>
<keyword evidence="5 11" id="KW-0285">Flavoprotein</keyword>
<dbReference type="InterPro" id="IPR013785">
    <property type="entry name" value="Aldolase_TIM"/>
</dbReference>
<dbReference type="PANTHER" id="PTHR48109">
    <property type="entry name" value="DIHYDROOROTATE DEHYDROGENASE (QUINONE), MITOCHONDRIAL-RELATED"/>
    <property type="match status" value="1"/>
</dbReference>
<feature type="domain" description="Dihydroorotate dehydrogenase catalytic" evidence="12">
    <location>
        <begin position="50"/>
        <end position="344"/>
    </location>
</feature>
<dbReference type="PANTHER" id="PTHR48109:SF4">
    <property type="entry name" value="DIHYDROOROTATE DEHYDROGENASE (QUINONE), MITOCHONDRIAL"/>
    <property type="match status" value="1"/>
</dbReference>
<evidence type="ECO:0000256" key="11">
    <source>
        <dbReference type="HAMAP-Rule" id="MF_00225"/>
    </source>
</evidence>
<dbReference type="RefSeq" id="WP_345351743.1">
    <property type="nucleotide sequence ID" value="NZ_BAABHJ010000005.1"/>
</dbReference>
<feature type="active site" description="Nucleophile" evidence="11">
    <location>
        <position position="179"/>
    </location>
</feature>
<dbReference type="NCBIfam" id="NF003645">
    <property type="entry name" value="PRK05286.1-2"/>
    <property type="match status" value="1"/>
</dbReference>
<reference evidence="14" key="1">
    <citation type="journal article" date="2019" name="Int. J. Syst. Evol. Microbiol.">
        <title>The Global Catalogue of Microorganisms (GCM) 10K type strain sequencing project: providing services to taxonomists for standard genome sequencing and annotation.</title>
        <authorList>
            <consortium name="The Broad Institute Genomics Platform"/>
            <consortium name="The Broad Institute Genome Sequencing Center for Infectious Disease"/>
            <person name="Wu L."/>
            <person name="Ma J."/>
        </authorList>
    </citation>
    <scope>NUCLEOTIDE SEQUENCE [LARGE SCALE GENOMIC DNA]</scope>
    <source>
        <strain evidence="14">JCM 17938</strain>
    </source>
</reference>
<feature type="binding site" evidence="11">
    <location>
        <position position="301"/>
    </location>
    <ligand>
        <name>FMN</name>
        <dbReference type="ChEBI" id="CHEBI:58210"/>
    </ligand>
</feature>
<dbReference type="InterPro" id="IPR001295">
    <property type="entry name" value="Dihydroorotate_DH_CS"/>
</dbReference>
<dbReference type="InterPro" id="IPR050074">
    <property type="entry name" value="DHO_dehydrogenase"/>
</dbReference>
<dbReference type="InterPro" id="IPR005719">
    <property type="entry name" value="Dihydroorotate_DH_2"/>
</dbReference>
<dbReference type="NCBIfam" id="NF003652">
    <property type="entry name" value="PRK05286.2-5"/>
    <property type="match status" value="1"/>
</dbReference>
<feature type="binding site" evidence="11">
    <location>
        <begin position="67"/>
        <end position="71"/>
    </location>
    <ligand>
        <name>FMN</name>
        <dbReference type="ChEBI" id="CHEBI:58210"/>
    </ligand>
</feature>
<name>A0ABP8THX6_9ACTN</name>
<feature type="binding site" evidence="11">
    <location>
        <position position="176"/>
    </location>
    <ligand>
        <name>substrate</name>
    </ligand>
</feature>
<proteinExistence type="inferred from homology"/>
<feature type="binding site" evidence="11">
    <location>
        <begin position="247"/>
        <end position="248"/>
    </location>
    <ligand>
        <name>substrate</name>
    </ligand>
</feature>
<evidence type="ECO:0000256" key="2">
    <source>
        <dbReference type="ARBA" id="ARBA00004370"/>
    </source>
</evidence>
<dbReference type="PROSITE" id="PS00911">
    <property type="entry name" value="DHODEHASE_1"/>
    <property type="match status" value="1"/>
</dbReference>
<evidence type="ECO:0000313" key="14">
    <source>
        <dbReference type="Proteomes" id="UP001500212"/>
    </source>
</evidence>
<feature type="binding site" evidence="11">
    <location>
        <position position="272"/>
    </location>
    <ligand>
        <name>FMN</name>
        <dbReference type="ChEBI" id="CHEBI:58210"/>
    </ligand>
</feature>
<dbReference type="Pfam" id="PF01180">
    <property type="entry name" value="DHO_dh"/>
    <property type="match status" value="1"/>
</dbReference>
<feature type="binding site" evidence="11">
    <location>
        <position position="246"/>
    </location>
    <ligand>
        <name>FMN</name>
        <dbReference type="ChEBI" id="CHEBI:58210"/>
    </ligand>
</feature>
<feature type="binding site" evidence="11">
    <location>
        <begin position="116"/>
        <end position="120"/>
    </location>
    <ligand>
        <name>substrate</name>
    </ligand>
</feature>
<comment type="caution">
    <text evidence="13">The sequence shown here is derived from an EMBL/GenBank/DDBJ whole genome shotgun (WGS) entry which is preliminary data.</text>
</comment>
<evidence type="ECO:0000256" key="7">
    <source>
        <dbReference type="ARBA" id="ARBA00022975"/>
    </source>
</evidence>
<evidence type="ECO:0000256" key="1">
    <source>
        <dbReference type="ARBA" id="ARBA00003125"/>
    </source>
</evidence>
<dbReference type="HAMAP" id="MF_00225">
    <property type="entry name" value="DHO_dh_type2"/>
    <property type="match status" value="1"/>
</dbReference>
<evidence type="ECO:0000256" key="5">
    <source>
        <dbReference type="ARBA" id="ARBA00022630"/>
    </source>
</evidence>
<comment type="subunit">
    <text evidence="11">Monomer.</text>
</comment>
<keyword evidence="9 11" id="KW-0472">Membrane</keyword>
<evidence type="ECO:0000259" key="12">
    <source>
        <dbReference type="Pfam" id="PF01180"/>
    </source>
</evidence>
<organism evidence="13 14">
    <name type="scientific">Actinoallomurus liliacearum</name>
    <dbReference type="NCBI Taxonomy" id="1080073"/>
    <lineage>
        <taxon>Bacteria</taxon>
        <taxon>Bacillati</taxon>
        <taxon>Actinomycetota</taxon>
        <taxon>Actinomycetes</taxon>
        <taxon>Streptosporangiales</taxon>
        <taxon>Thermomonosporaceae</taxon>
        <taxon>Actinoallomurus</taxon>
    </lineage>
</organism>
<keyword evidence="11" id="KW-1003">Cell membrane</keyword>
<dbReference type="Proteomes" id="UP001500212">
    <property type="component" value="Unassembled WGS sequence"/>
</dbReference>
<comment type="similarity">
    <text evidence="4 11">Belongs to the dihydroorotate dehydrogenase family. Type 2 subfamily.</text>
</comment>
<feature type="binding site" evidence="11">
    <location>
        <position position="71"/>
    </location>
    <ligand>
        <name>substrate</name>
    </ligand>
</feature>
<keyword evidence="6 11" id="KW-0288">FMN</keyword>
<keyword evidence="7 11" id="KW-0665">Pyrimidine biosynthesis</keyword>
<comment type="pathway">
    <text evidence="3 11">Pyrimidine metabolism; UMP biosynthesis via de novo pathway; orotate from (S)-dihydroorotate (quinone route): step 1/1.</text>
</comment>
<comment type="catalytic activity">
    <reaction evidence="10 11">
        <text>(S)-dihydroorotate + a quinone = orotate + a quinol</text>
        <dbReference type="Rhea" id="RHEA:30187"/>
        <dbReference type="ChEBI" id="CHEBI:24646"/>
        <dbReference type="ChEBI" id="CHEBI:30839"/>
        <dbReference type="ChEBI" id="CHEBI:30864"/>
        <dbReference type="ChEBI" id="CHEBI:132124"/>
        <dbReference type="EC" id="1.3.5.2"/>
    </reaction>
</comment>
<dbReference type="NCBIfam" id="TIGR01036">
    <property type="entry name" value="pyrD_sub2"/>
    <property type="match status" value="1"/>
</dbReference>
<evidence type="ECO:0000256" key="8">
    <source>
        <dbReference type="ARBA" id="ARBA00023002"/>
    </source>
</evidence>
<accession>A0ABP8THX6</accession>
<keyword evidence="8 11" id="KW-0560">Oxidoreductase</keyword>
<sequence>MYRLVFSLILRRLSAETVHRMSFAALRLLGAVPGALPLLRRALGPRDPALRVRALGLEFPGPLGLAAGFDKDAEAYEALGAFGFGFVEIGTVTARPQPGNPKPRLFRLVRDRAIVNRMGFNNHGARAAATRLRGPRNVIVGVNIGKTKVVPEDEAVADYVASTEALAALADYLVVNVSSPNTPGLRNLQAVEHLRPLLTAVREAADRVSDRRVPLLVKIAPDLADADVDAVADLALELGLDGIIATNTTISRDGLATDPAEVEAAGGGGLSGAPLKRRSLEVLRRLRDRAGDHLVLISVGGVETADDAWERLRAGATLVQAYTGLIYGGPLWPRTLNRGLARRLRTTTAADR</sequence>
<dbReference type="CDD" id="cd04738">
    <property type="entry name" value="DHOD_2_like"/>
    <property type="match status" value="1"/>
</dbReference>
<comment type="function">
    <text evidence="1 11">Catalyzes the conversion of dihydroorotate to orotate with quinone as electron acceptor.</text>
</comment>
<dbReference type="InterPro" id="IPR012135">
    <property type="entry name" value="Dihydroorotate_DH_1_2"/>
</dbReference>
<feature type="binding site" evidence="11">
    <location>
        <position position="143"/>
    </location>
    <ligand>
        <name>FMN</name>
        <dbReference type="ChEBI" id="CHEBI:58210"/>
    </ligand>
</feature>
<comment type="subcellular location">
    <subcellularLocation>
        <location evidence="11">Cell membrane</location>
        <topology evidence="11">Peripheral membrane protein</topology>
    </subcellularLocation>
    <subcellularLocation>
        <location evidence="2">Membrane</location>
    </subcellularLocation>
</comment>
<feature type="binding site" evidence="11">
    <location>
        <begin position="322"/>
        <end position="323"/>
    </location>
    <ligand>
        <name>FMN</name>
        <dbReference type="ChEBI" id="CHEBI:58210"/>
    </ligand>
</feature>
<evidence type="ECO:0000256" key="6">
    <source>
        <dbReference type="ARBA" id="ARBA00022643"/>
    </source>
</evidence>
<feature type="binding site" evidence="11">
    <location>
        <position position="176"/>
    </location>
    <ligand>
        <name>FMN</name>
        <dbReference type="ChEBI" id="CHEBI:58210"/>
    </ligand>
</feature>
<evidence type="ECO:0000256" key="10">
    <source>
        <dbReference type="ARBA" id="ARBA00048639"/>
    </source>
</evidence>
<dbReference type="EMBL" id="BAABHJ010000005">
    <property type="protein sequence ID" value="GAA4605602.1"/>
    <property type="molecule type" value="Genomic_DNA"/>
</dbReference>
<dbReference type="InterPro" id="IPR005720">
    <property type="entry name" value="Dihydroorotate_DH_cat"/>
</dbReference>
<comment type="cofactor">
    <cofactor evidence="11">
        <name>FMN</name>
        <dbReference type="ChEBI" id="CHEBI:58210"/>
    </cofactor>
    <text evidence="11">Binds 1 FMN per subunit.</text>
</comment>
<dbReference type="EC" id="1.3.5.2" evidence="11"/>
<dbReference type="SUPFAM" id="SSF51395">
    <property type="entry name" value="FMN-linked oxidoreductases"/>
    <property type="match status" value="1"/>
</dbReference>
<gene>
    <name evidence="11" type="primary">pyrD</name>
    <name evidence="13" type="ORF">GCM10023195_19600</name>
</gene>
<dbReference type="Gene3D" id="3.20.20.70">
    <property type="entry name" value="Aldolase class I"/>
    <property type="match status" value="1"/>
</dbReference>
<dbReference type="PIRSF" id="PIRSF000164">
    <property type="entry name" value="DHO_oxidase"/>
    <property type="match status" value="1"/>
</dbReference>
<dbReference type="NCBIfam" id="NF003648">
    <property type="entry name" value="PRK05286.2-1"/>
    <property type="match status" value="1"/>
</dbReference>
<keyword evidence="14" id="KW-1185">Reference proteome</keyword>
<feature type="binding site" evidence="11">
    <location>
        <position position="91"/>
    </location>
    <ligand>
        <name>FMN</name>
        <dbReference type="ChEBI" id="CHEBI:58210"/>
    </ligand>
</feature>